<feature type="region of interest" description="Disordered" evidence="1">
    <location>
        <begin position="23"/>
        <end position="50"/>
    </location>
</feature>
<accession>A0A8X8BGJ8</accession>
<dbReference type="Proteomes" id="UP000886595">
    <property type="component" value="Unassembled WGS sequence"/>
</dbReference>
<proteinExistence type="predicted"/>
<reference evidence="2 3" key="1">
    <citation type="submission" date="2020-02" db="EMBL/GenBank/DDBJ databases">
        <authorList>
            <person name="Ma Q."/>
            <person name="Huang Y."/>
            <person name="Song X."/>
            <person name="Pei D."/>
        </authorList>
    </citation>
    <scope>NUCLEOTIDE SEQUENCE [LARGE SCALE GENOMIC DNA]</scope>
    <source>
        <strain evidence="2">Sxm20200214</strain>
        <tissue evidence="2">Leaf</tissue>
    </source>
</reference>
<protein>
    <submittedName>
        <fullName evidence="2">Uncharacterized protein</fullName>
    </submittedName>
</protein>
<comment type="caution">
    <text evidence="2">The sequence shown here is derived from an EMBL/GenBank/DDBJ whole genome shotgun (WGS) entry which is preliminary data.</text>
</comment>
<sequence length="97" mass="10176">MEMPGRRSNYTLLSQFPDDQVSVSVTGAPPPTMTPSPARTGAAAGATGKPRADSIGIRIAGLGTRTLPSRAAEAVEREQLRRELVIRGLLRACCGGE</sequence>
<organism evidence="2 3">
    <name type="scientific">Brassica carinata</name>
    <name type="common">Ethiopian mustard</name>
    <name type="synonym">Abyssinian cabbage</name>
    <dbReference type="NCBI Taxonomy" id="52824"/>
    <lineage>
        <taxon>Eukaryota</taxon>
        <taxon>Viridiplantae</taxon>
        <taxon>Streptophyta</taxon>
        <taxon>Embryophyta</taxon>
        <taxon>Tracheophyta</taxon>
        <taxon>Spermatophyta</taxon>
        <taxon>Magnoliopsida</taxon>
        <taxon>eudicotyledons</taxon>
        <taxon>Gunneridae</taxon>
        <taxon>Pentapetalae</taxon>
        <taxon>rosids</taxon>
        <taxon>malvids</taxon>
        <taxon>Brassicales</taxon>
        <taxon>Brassicaceae</taxon>
        <taxon>Brassiceae</taxon>
        <taxon>Brassica</taxon>
    </lineage>
</organism>
<dbReference type="EMBL" id="JAAMPC010000001">
    <property type="protein sequence ID" value="KAG2334612.1"/>
    <property type="molecule type" value="Genomic_DNA"/>
</dbReference>
<gene>
    <name evidence="2" type="ORF">Bca52824_005792</name>
</gene>
<evidence type="ECO:0000313" key="2">
    <source>
        <dbReference type="EMBL" id="KAG2334612.1"/>
    </source>
</evidence>
<feature type="compositionally biased region" description="Low complexity" evidence="1">
    <location>
        <begin position="35"/>
        <end position="49"/>
    </location>
</feature>
<dbReference type="AlphaFoldDB" id="A0A8X8BGJ8"/>
<evidence type="ECO:0000256" key="1">
    <source>
        <dbReference type="SAM" id="MobiDB-lite"/>
    </source>
</evidence>
<keyword evidence="3" id="KW-1185">Reference proteome</keyword>
<evidence type="ECO:0000313" key="3">
    <source>
        <dbReference type="Proteomes" id="UP000886595"/>
    </source>
</evidence>
<name>A0A8X8BGJ8_BRACI</name>